<feature type="region of interest" description="Disordered" evidence="6">
    <location>
        <begin position="1010"/>
        <end position="1043"/>
    </location>
</feature>
<accession>T5AFE0</accession>
<keyword evidence="3" id="KW-0238">DNA-binding</keyword>
<organism evidence="9 10">
    <name type="scientific">Ophiocordyceps sinensis (strain Co18 / CGMCC 3.14243)</name>
    <name type="common">Yarsagumba caterpillar fungus</name>
    <name type="synonym">Hirsutella sinensis</name>
    <dbReference type="NCBI Taxonomy" id="911162"/>
    <lineage>
        <taxon>Eukaryota</taxon>
        <taxon>Fungi</taxon>
        <taxon>Dikarya</taxon>
        <taxon>Ascomycota</taxon>
        <taxon>Pezizomycotina</taxon>
        <taxon>Sordariomycetes</taxon>
        <taxon>Hypocreomycetidae</taxon>
        <taxon>Hypocreales</taxon>
        <taxon>Ophiocordycipitaceae</taxon>
        <taxon>Ophiocordyceps</taxon>
    </lineage>
</organism>
<comment type="subcellular location">
    <subcellularLocation>
        <location evidence="1">Nucleus</location>
    </subcellularLocation>
</comment>
<feature type="compositionally biased region" description="Basic residues" evidence="6">
    <location>
        <begin position="937"/>
        <end position="948"/>
    </location>
</feature>
<dbReference type="GO" id="GO:0000127">
    <property type="term" value="C:transcription factor TFIIIC complex"/>
    <property type="evidence" value="ECO:0007669"/>
    <property type="project" value="InterPro"/>
</dbReference>
<name>T5AFE0_OPHSC</name>
<feature type="compositionally biased region" description="Polar residues" evidence="6">
    <location>
        <begin position="561"/>
        <end position="573"/>
    </location>
</feature>
<evidence type="ECO:0000259" key="8">
    <source>
        <dbReference type="Pfam" id="PF20222"/>
    </source>
</evidence>
<evidence type="ECO:0000256" key="1">
    <source>
        <dbReference type="ARBA" id="ARBA00004123"/>
    </source>
</evidence>
<dbReference type="InterPro" id="IPR007309">
    <property type="entry name" value="TFIIIC_Bblock-bd"/>
</dbReference>
<dbReference type="InterPro" id="IPR044210">
    <property type="entry name" value="Tfc3-like"/>
</dbReference>
<gene>
    <name evidence="9" type="ORF">OCS_03815</name>
</gene>
<feature type="region of interest" description="Disordered" evidence="6">
    <location>
        <begin position="928"/>
        <end position="965"/>
    </location>
</feature>
<evidence type="ECO:0000313" key="10">
    <source>
        <dbReference type="Proteomes" id="UP000019374"/>
    </source>
</evidence>
<sequence length="1734" mass="191651">MYDADRARLGSSVQDLVRAIRDSLTPSCPSSQDAQDTPPDRAASEVWRWLVRRSDVSVGHGREHNHLSLTELLALPQLTFMASNGPQAKGDKGATQARKLIANGSASSPDNVVRVRTSEATMWEAITGHAVDHKRVPRSEWLLLLGIASSKADGILQGDLGRLVDQDKRSVPKRTDALVKKGYIVKRTTLIRGTKTSKMWLRSLVPPLPKESDLAEEIKADMNLSRQTLAEDLEPVPWRIRWTGQDIDYKALATTIMAVIKEWEVIRVRDLKGKLGVLGMRWQMKIVSKSCRFLNSRGVIQYVAAKLENRVFKDCVKFNRDMTAEDWSIYLSTGRRPGKPARGSEHMMSDGEDGNERLSMQRANNARLSMCPPWSLDKPLPQAIARAVQSLGEHGLSNPDIYMLTLGATFNRFLSSMTGSLSTTGIQPAHLEHLQIRSEHIRTGKVASYLFYLPPALVPAEAAALDQAERAASPENEDISASTGDSYGFLPAKAAPTYMSSSLDATRGRPHGSGRGRGRARRPFPVRAAKPSPPRPWKCHKCGGSWKNHVGLKYHLEKSRTSCNPSNTASVLRSTRKGKEPSFFRPKASSPSDEVGSKSSAGSGTPYPDKHGFVLEELSKSPLIHSHGGDEHIAGQRGYAEQIPTLRIEQAADGCPELSATTIGAEHSRTLPSQATSGVLLQDEPILPRQILLLNSQHSRPDSPTPQGQGDVVDLTQVEQGVDATETVPVYDTMPTVQREPAELCHSNLLGKQITPNDAGGNTGNNKQNKKPRERICNLIHEILNEHNGVILGGKSLWHAVTAAWQTEVSDLPSPTSRACQAAIYSMIREKVVTEHWHAFRDRKGLFAKCQLILRPGIDAFSPESIYLVDVAKDAQSPPDEPSQEDDTDKADSQGKKSRARGRRLLAKEVAVLDAPVYAAQVAAKRAAEAAAGSPQRAKRAKYAARQKRRDEDGMAFSPEPRAPKSIGFPVSGLAKGHVGAGPGDPTDSLPFMQPATTVHFLEPNTYLLQDDSPLGRPEASPLPIDPQLTQAEPVPDLQQPSPTPIRRGAYVFDVIKPIVGSFGSWPDCDSDEFERLGTSFTLSGWVPDKKWLRWAAFGHEIEKRYAAREARSTLPASKNGPYHRFVNRVKACVEVEAAWKTDFANAVPGEAGPHNIFVPCFGEVGVGGEAFRLPLDLVWPPEGQLTLTPAHCNILKLQDEEESSLSGEESNPDHFVETKRPRLERGGIKFATIMGVKQLKRVALTTRVLTPLPARSESTGDPVEAIEDSAELMAAFIAVRSLLGGAEKAIDWGLLVNIFPNLGLTYLRKFWADARKEQAAYISSFTRVFQERLIKALDEEELPMIDFENTLKYDWDNLIQWTVQLPRQEGFQMPRSRESLTKQYSLKDVNATGEDWREKYFHVVSSFFARYEAVSSEPGAVTMDEVSRGFHDSPRVDGLAMARSWIKSLCSTAEAGYSTEQVKSKFLQLAARNQQQRSELLKEAAAQLAQQRVICRKEKLSARGRPYRLSEWYLSTLAKMAQSSKYDEAAAFKDGLDATFRRKKTMRVPYTLNDGAMMALTNLNATGRIRLVPVDVPDIPFGFEPGNYESRKTPKSYYHFALEAVPTATYEYNEDIKVLRDVVCEGPPRGKPQGESPQWIDIFGNINAKRWSELLGAFCFAFATRGSMTVEGICSALNPLLDEFEANLIVAWGKRTGVLTDLMDNVGTAVGVWWWLAVPWSRRRTNGPPGKSA</sequence>
<keyword evidence="4" id="KW-0804">Transcription</keyword>
<feature type="domain" description="Transcription factor tau subunit sfc3/Tfc3 C-terminal" evidence="8">
    <location>
        <begin position="1269"/>
        <end position="1675"/>
    </location>
</feature>
<dbReference type="PANTHER" id="PTHR15180">
    <property type="entry name" value="GENERAL TRANSCRIPTION FACTOR 3C POLYPEPTIDE 1"/>
    <property type="match status" value="1"/>
</dbReference>
<dbReference type="eggNOG" id="ENOG502S2X2">
    <property type="taxonomic scope" value="Eukaryota"/>
</dbReference>
<protein>
    <submittedName>
        <fullName evidence="9">TFIIIC transcription initiation factor complex subunits Tfc3</fullName>
    </submittedName>
</protein>
<feature type="region of interest" description="Disordered" evidence="6">
    <location>
        <begin position="752"/>
        <end position="772"/>
    </location>
</feature>
<dbReference type="HOGENOM" id="CLU_001132_0_0_1"/>
<proteinExistence type="predicted"/>
<dbReference type="Proteomes" id="UP000019374">
    <property type="component" value="Unassembled WGS sequence"/>
</dbReference>
<dbReference type="GO" id="GO:0042791">
    <property type="term" value="P:5S class rRNA transcription by RNA polymerase III"/>
    <property type="evidence" value="ECO:0007669"/>
    <property type="project" value="TreeGrafter"/>
</dbReference>
<evidence type="ECO:0000313" key="9">
    <source>
        <dbReference type="EMBL" id="EQL00472.1"/>
    </source>
</evidence>
<dbReference type="PANTHER" id="PTHR15180:SF1">
    <property type="entry name" value="GENERAL TRANSCRIPTION FACTOR 3C POLYPEPTIDE 1"/>
    <property type="match status" value="1"/>
</dbReference>
<evidence type="ECO:0000256" key="5">
    <source>
        <dbReference type="ARBA" id="ARBA00023242"/>
    </source>
</evidence>
<dbReference type="InterPro" id="IPR046488">
    <property type="entry name" value="Sfc3/Tfc3_C"/>
</dbReference>
<dbReference type="Pfam" id="PF04182">
    <property type="entry name" value="B-block_TFIIIC"/>
    <property type="match status" value="1"/>
</dbReference>
<dbReference type="EMBL" id="KE652801">
    <property type="protein sequence ID" value="EQL00472.1"/>
    <property type="molecule type" value="Genomic_DNA"/>
</dbReference>
<keyword evidence="9" id="KW-0396">Initiation factor</keyword>
<evidence type="ECO:0000256" key="6">
    <source>
        <dbReference type="SAM" id="MobiDB-lite"/>
    </source>
</evidence>
<keyword evidence="5" id="KW-0539">Nucleus</keyword>
<feature type="compositionally biased region" description="Polar residues" evidence="6">
    <location>
        <begin position="589"/>
        <end position="603"/>
    </location>
</feature>
<evidence type="ECO:0000256" key="3">
    <source>
        <dbReference type="ARBA" id="ARBA00023125"/>
    </source>
</evidence>
<dbReference type="Pfam" id="PF20222">
    <property type="entry name" value="DUF6581"/>
    <property type="match status" value="1"/>
</dbReference>
<feature type="region of interest" description="Disordered" evidence="6">
    <location>
        <begin position="874"/>
        <end position="901"/>
    </location>
</feature>
<keyword evidence="9" id="KW-0648">Protein biosynthesis</keyword>
<keyword evidence="2" id="KW-0597">Phosphoprotein</keyword>
<evidence type="ECO:0000256" key="4">
    <source>
        <dbReference type="ARBA" id="ARBA00023163"/>
    </source>
</evidence>
<dbReference type="GO" id="GO:0003677">
    <property type="term" value="F:DNA binding"/>
    <property type="evidence" value="ECO:0007669"/>
    <property type="project" value="UniProtKB-KW"/>
</dbReference>
<reference evidence="9 10" key="1">
    <citation type="journal article" date="2013" name="Chin. Sci. Bull.">
        <title>Genome survey uncovers the secrets of sex and lifestyle in caterpillar fungus.</title>
        <authorList>
            <person name="Hu X."/>
            <person name="Zhang Y."/>
            <person name="Xiao G."/>
            <person name="Zheng P."/>
            <person name="Xia Y."/>
            <person name="Zhang X."/>
            <person name="St Leger R.J."/>
            <person name="Liu X."/>
            <person name="Wang C."/>
        </authorList>
    </citation>
    <scope>NUCLEOTIDE SEQUENCE [LARGE SCALE GENOMIC DNA]</scope>
    <source>
        <strain evidence="10">Co18 / CGMCC 3.14243</strain>
        <tissue evidence="9">Fruit-body</tissue>
    </source>
</reference>
<evidence type="ECO:0000256" key="2">
    <source>
        <dbReference type="ARBA" id="ARBA00022553"/>
    </source>
</evidence>
<feature type="compositionally biased region" description="Basic residues" evidence="6">
    <location>
        <begin position="508"/>
        <end position="524"/>
    </location>
</feature>
<feature type="region of interest" description="Disordered" evidence="6">
    <location>
        <begin position="500"/>
        <end position="538"/>
    </location>
</feature>
<dbReference type="GO" id="GO:0003743">
    <property type="term" value="F:translation initiation factor activity"/>
    <property type="evidence" value="ECO:0007669"/>
    <property type="project" value="UniProtKB-KW"/>
</dbReference>
<evidence type="ECO:0000259" key="7">
    <source>
        <dbReference type="Pfam" id="PF04182"/>
    </source>
</evidence>
<feature type="region of interest" description="Disordered" evidence="6">
    <location>
        <begin position="557"/>
        <end position="612"/>
    </location>
</feature>
<feature type="domain" description="B-block binding subunit of TFIIIC" evidence="7">
    <location>
        <begin position="139"/>
        <end position="202"/>
    </location>
</feature>
<dbReference type="OrthoDB" id="5403573at2759"/>
<dbReference type="GO" id="GO:0005634">
    <property type="term" value="C:nucleus"/>
    <property type="evidence" value="ECO:0007669"/>
    <property type="project" value="UniProtKB-SubCell"/>
</dbReference>
<dbReference type="GO" id="GO:0006384">
    <property type="term" value="P:transcription initiation at RNA polymerase III promoter"/>
    <property type="evidence" value="ECO:0007669"/>
    <property type="project" value="InterPro"/>
</dbReference>